<comment type="similarity">
    <text evidence="3 8">Belongs to the aldose epimerase family.</text>
</comment>
<organism evidence="9 10">
    <name type="scientific">Coraliomargarita algicola</name>
    <dbReference type="NCBI Taxonomy" id="3092156"/>
    <lineage>
        <taxon>Bacteria</taxon>
        <taxon>Pseudomonadati</taxon>
        <taxon>Verrucomicrobiota</taxon>
        <taxon>Opitutia</taxon>
        <taxon>Puniceicoccales</taxon>
        <taxon>Coraliomargaritaceae</taxon>
        <taxon>Coraliomargarita</taxon>
    </lineage>
</organism>
<name>A0ABZ0RIM1_9BACT</name>
<dbReference type="InterPro" id="IPR014718">
    <property type="entry name" value="GH-type_carb-bd"/>
</dbReference>
<keyword evidence="10" id="KW-1185">Reference proteome</keyword>
<dbReference type="InterPro" id="IPR047215">
    <property type="entry name" value="Galactose_mutarotase-like"/>
</dbReference>
<evidence type="ECO:0000256" key="7">
    <source>
        <dbReference type="ARBA" id="ARBA00023277"/>
    </source>
</evidence>
<dbReference type="PROSITE" id="PS00545">
    <property type="entry name" value="ALDOSE_1_EPIMERASE"/>
    <property type="match status" value="1"/>
</dbReference>
<comment type="catalytic activity">
    <reaction evidence="1 8">
        <text>alpha-D-glucose = beta-D-glucose</text>
        <dbReference type="Rhea" id="RHEA:10264"/>
        <dbReference type="ChEBI" id="CHEBI:15903"/>
        <dbReference type="ChEBI" id="CHEBI:17925"/>
        <dbReference type="EC" id="5.1.3.3"/>
    </reaction>
</comment>
<gene>
    <name evidence="9" type="ORF">SH580_16845</name>
</gene>
<reference evidence="9 10" key="1">
    <citation type="submission" date="2023-11" db="EMBL/GenBank/DDBJ databases">
        <title>Coraliomargarita sp. nov., isolated from marine algae.</title>
        <authorList>
            <person name="Lee J.K."/>
            <person name="Baek J.H."/>
            <person name="Kim J.M."/>
            <person name="Choi D.G."/>
            <person name="Jeon C.O."/>
        </authorList>
    </citation>
    <scope>NUCLEOTIDE SEQUENCE [LARGE SCALE GENOMIC DNA]</scope>
    <source>
        <strain evidence="9 10">J2-16</strain>
    </source>
</reference>
<dbReference type="Proteomes" id="UP001324993">
    <property type="component" value="Chromosome"/>
</dbReference>
<evidence type="ECO:0000256" key="1">
    <source>
        <dbReference type="ARBA" id="ARBA00001614"/>
    </source>
</evidence>
<dbReference type="InterPro" id="IPR015443">
    <property type="entry name" value="Aldose_1-epimerase"/>
</dbReference>
<dbReference type="InterPro" id="IPR018052">
    <property type="entry name" value="Ald1_epimerase_CS"/>
</dbReference>
<evidence type="ECO:0000256" key="8">
    <source>
        <dbReference type="PIRNR" id="PIRNR005096"/>
    </source>
</evidence>
<protein>
    <recommendedName>
        <fullName evidence="5 8">Aldose 1-epimerase</fullName>
        <ecNumber evidence="4 8">5.1.3.3</ecNumber>
    </recommendedName>
</protein>
<dbReference type="EMBL" id="CP138858">
    <property type="protein sequence ID" value="WPJ95094.1"/>
    <property type="molecule type" value="Genomic_DNA"/>
</dbReference>
<evidence type="ECO:0000313" key="10">
    <source>
        <dbReference type="Proteomes" id="UP001324993"/>
    </source>
</evidence>
<accession>A0ABZ0RIM1</accession>
<dbReference type="CDD" id="cd09019">
    <property type="entry name" value="galactose_mutarotase_like"/>
    <property type="match status" value="1"/>
</dbReference>
<dbReference type="EC" id="5.1.3.3" evidence="4 8"/>
<comment type="pathway">
    <text evidence="2 8">Carbohydrate metabolism; hexose metabolism.</text>
</comment>
<dbReference type="PANTHER" id="PTHR10091:SF0">
    <property type="entry name" value="GALACTOSE MUTAROTASE"/>
    <property type="match status" value="1"/>
</dbReference>
<sequence>MSITSTPYGTLPSGEAVDLFTLTNANGLSAEVTNYGAILVSLNVPDREGALTDVVLGKDSLEDYLAGHPCFGSICGRVAGRIGGASFELDGKTYPLEANYEGISNLHSGPEGFHTMLWKAEIIEDFGVQKLQLQLTDPDGHNGFPGEVHCTVTYALLDNDALEIHYEASSDHTTPFNPTNHSYFNLRGEGDILDHKLQILADSVATVDENCSLIGRRDPVVAGYNDYREPVQLGSLKTLEVGNADIHFFLNEGRTAQAKLAARVIEPDSGRIMEVLTTAPGVQFYAGLSLSEEGPEIGKGGAHHKPMHALCLETQDYADSIHFPEMGNAILKPGETFKSTTLFRFSAQ</sequence>
<dbReference type="Pfam" id="PF01263">
    <property type="entry name" value="Aldose_epim"/>
    <property type="match status" value="1"/>
</dbReference>
<evidence type="ECO:0000256" key="5">
    <source>
        <dbReference type="ARBA" id="ARBA00014165"/>
    </source>
</evidence>
<evidence type="ECO:0000256" key="3">
    <source>
        <dbReference type="ARBA" id="ARBA00006206"/>
    </source>
</evidence>
<keyword evidence="6 8" id="KW-0413">Isomerase</keyword>
<dbReference type="SUPFAM" id="SSF74650">
    <property type="entry name" value="Galactose mutarotase-like"/>
    <property type="match status" value="1"/>
</dbReference>
<dbReference type="PANTHER" id="PTHR10091">
    <property type="entry name" value="ALDOSE-1-EPIMERASE"/>
    <property type="match status" value="1"/>
</dbReference>
<dbReference type="RefSeq" id="WP_319831990.1">
    <property type="nucleotide sequence ID" value="NZ_CP138858.1"/>
</dbReference>
<proteinExistence type="inferred from homology"/>
<evidence type="ECO:0000313" key="9">
    <source>
        <dbReference type="EMBL" id="WPJ95094.1"/>
    </source>
</evidence>
<keyword evidence="7 8" id="KW-0119">Carbohydrate metabolism</keyword>
<dbReference type="PIRSF" id="PIRSF005096">
    <property type="entry name" value="GALM"/>
    <property type="match status" value="1"/>
</dbReference>
<dbReference type="InterPro" id="IPR011013">
    <property type="entry name" value="Gal_mutarotase_sf_dom"/>
</dbReference>
<evidence type="ECO:0000256" key="6">
    <source>
        <dbReference type="ARBA" id="ARBA00023235"/>
    </source>
</evidence>
<dbReference type="GO" id="GO:0016853">
    <property type="term" value="F:isomerase activity"/>
    <property type="evidence" value="ECO:0007669"/>
    <property type="project" value="UniProtKB-KW"/>
</dbReference>
<evidence type="ECO:0000256" key="4">
    <source>
        <dbReference type="ARBA" id="ARBA00013185"/>
    </source>
</evidence>
<dbReference type="Gene3D" id="2.70.98.10">
    <property type="match status" value="1"/>
</dbReference>
<evidence type="ECO:0000256" key="2">
    <source>
        <dbReference type="ARBA" id="ARBA00005028"/>
    </source>
</evidence>
<dbReference type="InterPro" id="IPR008183">
    <property type="entry name" value="Aldose_1/G6P_1-epimerase"/>
</dbReference>